<dbReference type="RefSeq" id="WP_058449113.1">
    <property type="nucleotide sequence ID" value="NZ_CAAAJF010000019.1"/>
</dbReference>
<sequence length="129" mass="14619">MILDVNGFDEQVSGGSIMITVDNNHRLIKLAQKFTWDEMLQLVLPDLQHTDKKHWWIGRPFARHSGQLGRSRMKSDETIKSVGYAAVFGFNLRQLTRCLAGEVRPKVDVVNNIAANNANIIEKMSIQLT</sequence>
<organism evidence="1 2">
    <name type="scientific">Legionella jamestowniensis</name>
    <dbReference type="NCBI Taxonomy" id="455"/>
    <lineage>
        <taxon>Bacteria</taxon>
        <taxon>Pseudomonadati</taxon>
        <taxon>Pseudomonadota</taxon>
        <taxon>Gammaproteobacteria</taxon>
        <taxon>Legionellales</taxon>
        <taxon>Legionellaceae</taxon>
        <taxon>Legionella</taxon>
    </lineage>
</organism>
<accession>A0A0W0UG62</accession>
<dbReference type="AlphaFoldDB" id="A0A0W0UG62"/>
<proteinExistence type="predicted"/>
<evidence type="ECO:0000313" key="1">
    <source>
        <dbReference type="EMBL" id="KTD06884.1"/>
    </source>
</evidence>
<dbReference type="STRING" id="455.Ljam_1079"/>
<comment type="caution">
    <text evidence="1">The sequence shown here is derived from an EMBL/GenBank/DDBJ whole genome shotgun (WGS) entry which is preliminary data.</text>
</comment>
<dbReference type="Proteomes" id="UP000054715">
    <property type="component" value="Unassembled WGS sequence"/>
</dbReference>
<dbReference type="PATRIC" id="fig|455.5.peg.1143"/>
<evidence type="ECO:0000313" key="2">
    <source>
        <dbReference type="Proteomes" id="UP000054715"/>
    </source>
</evidence>
<name>A0A0W0UG62_9GAMM</name>
<dbReference type="EMBL" id="LNYG01000013">
    <property type="protein sequence ID" value="KTD06884.1"/>
    <property type="molecule type" value="Genomic_DNA"/>
</dbReference>
<reference evidence="1 2" key="1">
    <citation type="submission" date="2015-11" db="EMBL/GenBank/DDBJ databases">
        <title>Genomic analysis of 38 Legionella species identifies large and diverse effector repertoires.</title>
        <authorList>
            <person name="Burstein D."/>
            <person name="Amaro F."/>
            <person name="Zusman T."/>
            <person name="Lifshitz Z."/>
            <person name="Cohen O."/>
            <person name="Gilbert J.A."/>
            <person name="Pupko T."/>
            <person name="Shuman H.A."/>
            <person name="Segal G."/>
        </authorList>
    </citation>
    <scope>NUCLEOTIDE SEQUENCE [LARGE SCALE GENOMIC DNA]</scope>
    <source>
        <strain evidence="1 2">JA-26-G1-E2</strain>
    </source>
</reference>
<gene>
    <name evidence="1" type="ORF">Ljam_1079</name>
</gene>
<protein>
    <submittedName>
        <fullName evidence="1">Transposase IS4</fullName>
    </submittedName>
</protein>